<dbReference type="GO" id="GO:0016787">
    <property type="term" value="F:hydrolase activity"/>
    <property type="evidence" value="ECO:0007669"/>
    <property type="project" value="UniProtKB-KW"/>
</dbReference>
<dbReference type="GeneID" id="80817326"/>
<dbReference type="PANTHER" id="PTHR43736:SF1">
    <property type="entry name" value="DIHYDRONEOPTERIN TRIPHOSPHATE DIPHOSPHATASE"/>
    <property type="match status" value="1"/>
</dbReference>
<name>A0A975W815_9RHOB</name>
<feature type="domain" description="Nudix hydrolase" evidence="2">
    <location>
        <begin position="5"/>
        <end position="138"/>
    </location>
</feature>
<dbReference type="InterPro" id="IPR000086">
    <property type="entry name" value="NUDIX_hydrolase_dom"/>
</dbReference>
<organism evidence="3 4">
    <name type="scientific">Marinovum algicola</name>
    <dbReference type="NCBI Taxonomy" id="42444"/>
    <lineage>
        <taxon>Bacteria</taxon>
        <taxon>Pseudomonadati</taxon>
        <taxon>Pseudomonadota</taxon>
        <taxon>Alphaproteobacteria</taxon>
        <taxon>Rhodobacterales</taxon>
        <taxon>Roseobacteraceae</taxon>
        <taxon>Marinovum</taxon>
    </lineage>
</organism>
<dbReference type="PANTHER" id="PTHR43736">
    <property type="entry name" value="ADP-RIBOSE PYROPHOSPHATASE"/>
    <property type="match status" value="1"/>
</dbReference>
<dbReference type="Pfam" id="PF00293">
    <property type="entry name" value="NUDIX"/>
    <property type="match status" value="1"/>
</dbReference>
<dbReference type="PRINTS" id="PR00502">
    <property type="entry name" value="NUDIXFAMILY"/>
</dbReference>
<dbReference type="Gene3D" id="3.90.79.10">
    <property type="entry name" value="Nucleoside Triphosphate Pyrophosphohydrolase"/>
    <property type="match status" value="1"/>
</dbReference>
<evidence type="ECO:0000313" key="3">
    <source>
        <dbReference type="EMBL" id="SEI95697.1"/>
    </source>
</evidence>
<evidence type="ECO:0000313" key="4">
    <source>
        <dbReference type="Proteomes" id="UP000182932"/>
    </source>
</evidence>
<comment type="caution">
    <text evidence="3">The sequence shown here is derived from an EMBL/GenBank/DDBJ whole genome shotgun (WGS) entry which is preliminary data.</text>
</comment>
<dbReference type="EMBL" id="FNYY01000002">
    <property type="protein sequence ID" value="SEI95697.1"/>
    <property type="molecule type" value="Genomic_DNA"/>
</dbReference>
<gene>
    <name evidence="3" type="ORF">SAMN04487940_102475</name>
</gene>
<sequence length="140" mass="14983">MAVSYPRIGALAVVLDGDSVLLVRRAAHKPDAGLWGFPGGHVEPGETVHAAAARELLEETCLCATPVETLTHLDLIRHDAEGTLLFHYLLVAVRCATPVGTLAACDDAAEAAWHPVDHVLRGALPLSRDVDTVLRRALER</sequence>
<dbReference type="PROSITE" id="PS51462">
    <property type="entry name" value="NUDIX"/>
    <property type="match status" value="1"/>
</dbReference>
<dbReference type="InterPro" id="IPR015797">
    <property type="entry name" value="NUDIX_hydrolase-like_dom_sf"/>
</dbReference>
<reference evidence="3 4" key="1">
    <citation type="submission" date="2016-10" db="EMBL/GenBank/DDBJ databases">
        <authorList>
            <person name="Varghese N."/>
            <person name="Submissions S."/>
        </authorList>
    </citation>
    <scope>NUCLEOTIDE SEQUENCE [LARGE SCALE GENOMIC DNA]</scope>
    <source>
        <strain evidence="3 4">FF3</strain>
    </source>
</reference>
<evidence type="ECO:0000256" key="1">
    <source>
        <dbReference type="ARBA" id="ARBA00022801"/>
    </source>
</evidence>
<keyword evidence="1" id="KW-0378">Hydrolase</keyword>
<protein>
    <submittedName>
        <fullName evidence="3">ADP-ribose pyrophosphatase YjhB, NUDIX family</fullName>
    </submittedName>
</protein>
<accession>A0A975W815</accession>
<keyword evidence="4" id="KW-1185">Reference proteome</keyword>
<dbReference type="CDD" id="cd04673">
    <property type="entry name" value="NUDIX_ADPRase"/>
    <property type="match status" value="1"/>
</dbReference>
<dbReference type="SUPFAM" id="SSF55811">
    <property type="entry name" value="Nudix"/>
    <property type="match status" value="1"/>
</dbReference>
<proteinExistence type="predicted"/>
<dbReference type="Proteomes" id="UP000182932">
    <property type="component" value="Unassembled WGS sequence"/>
</dbReference>
<dbReference type="AlphaFoldDB" id="A0A975W815"/>
<dbReference type="InterPro" id="IPR020476">
    <property type="entry name" value="Nudix_hydrolase"/>
</dbReference>
<evidence type="ECO:0000259" key="2">
    <source>
        <dbReference type="PROSITE" id="PS51462"/>
    </source>
</evidence>
<dbReference type="RefSeq" id="WP_074835377.1">
    <property type="nucleotide sequence ID" value="NZ_CATMKJ010000001.1"/>
</dbReference>